<sequence>MLKNRGVLSLDRLDSEELAEIIPHIAGLLSSYNKDPRQVMLEQKSKMTQKEQDEAMFGIREQLIKFYSQIRQDKELSYEEVVRKTNTTGFRALSTELEFRGEGFPLPKVEVRPFYLPAIFGLQDGRFIDFLKSGKYVNKKVIETTASKVRSHFKLPPKFSNNETLAEFGFASPDLFHLPNDSVYKANPTYAILNKCLDNLGLPNLTTAENRTHYSSNNDASKRVLARLSEISFKPEAPHLLLNVVLLATDKFKAENTNELSTQNSDQLNNFLLLTYCASLLLGSVTAVSAVVHEMKTLASITSNCLPTKAEAKTHLNSILSNKGETKLAYSLFTKICPYSPSKYGLTEPMYLNGADRYINEFFEAKAGINEILVDLAINDKSQLNSIKTMYLAELIGTLLEECHRSEIIDLVKKVDSLENKSSDQEKLVDGFKKLVIETIEVFGEHSEGFCFSDDFQVPNKLIVNMKLAISCTERVSEQLDKINEKQSELNFAHRNDDYSRMIQLAQELKEVDYISILEDLSEHLTICFKAILERHSVNGRIIELRNIEGDIEDNREIIVDDRQIKELKSQNHLLSKSNTLLEQQNQDLLEQISIKQTEIDTMTKSEASRSTSRLGEIERKFMFGEKTSVSDAIAIIRSRFPYVSFADNINDQIEACQYTNSQKLLKFMHLLCDDYFDAITSGKPDTVAKDILGQTFRANESPTVLGNQKLKRQRIFAVNGEEVLFTKHINIGQSRDLKNSCSIYFDIDSSSDKPSITIGYIGAHLENTLT</sequence>
<keyword evidence="1" id="KW-0175">Coiled coil</keyword>
<evidence type="ECO:0000313" key="2">
    <source>
        <dbReference type="EMBL" id="MDS1821469.1"/>
    </source>
</evidence>
<dbReference type="RefSeq" id="WP_311020361.1">
    <property type="nucleotide sequence ID" value="NZ_JAUHGG010000003.1"/>
</dbReference>
<organism evidence="2 3">
    <name type="scientific">Vibrio parahaemolyticus</name>
    <dbReference type="NCBI Taxonomy" id="670"/>
    <lineage>
        <taxon>Bacteria</taxon>
        <taxon>Pseudomonadati</taxon>
        <taxon>Pseudomonadota</taxon>
        <taxon>Gammaproteobacteria</taxon>
        <taxon>Vibrionales</taxon>
        <taxon>Vibrionaceae</taxon>
        <taxon>Vibrio</taxon>
    </lineage>
</organism>
<reference evidence="2" key="1">
    <citation type="submission" date="2023-06" db="EMBL/GenBank/DDBJ databases">
        <title>Genomic Diversity of Vibrio spp. and Metagenomic Analysis of Pathogens in Florida Gulf Coastal Waters Following Hurricane Ian.</title>
        <authorList>
            <person name="Brumfield K.D."/>
        </authorList>
    </citation>
    <scope>NUCLEOTIDE SEQUENCE</scope>
    <source>
        <strain evidence="2">WBS2B-138</strain>
    </source>
</reference>
<protein>
    <submittedName>
        <fullName evidence="2">Uncharacterized protein</fullName>
    </submittedName>
</protein>
<evidence type="ECO:0000313" key="3">
    <source>
        <dbReference type="Proteomes" id="UP001253193"/>
    </source>
</evidence>
<proteinExistence type="predicted"/>
<dbReference type="Proteomes" id="UP001253193">
    <property type="component" value="Unassembled WGS sequence"/>
</dbReference>
<name>A0AAW8PZL2_VIBPH</name>
<gene>
    <name evidence="2" type="ORF">QX249_12425</name>
</gene>
<dbReference type="AlphaFoldDB" id="A0AAW8PZL2"/>
<feature type="coiled-coil region" evidence="1">
    <location>
        <begin position="565"/>
        <end position="599"/>
    </location>
</feature>
<accession>A0AAW8PZL2</accession>
<dbReference type="EMBL" id="JAUHGG010000003">
    <property type="protein sequence ID" value="MDS1821469.1"/>
    <property type="molecule type" value="Genomic_DNA"/>
</dbReference>
<evidence type="ECO:0000256" key="1">
    <source>
        <dbReference type="SAM" id="Coils"/>
    </source>
</evidence>
<comment type="caution">
    <text evidence="2">The sequence shown here is derived from an EMBL/GenBank/DDBJ whole genome shotgun (WGS) entry which is preliminary data.</text>
</comment>